<dbReference type="AlphaFoldDB" id="A0A1L4BT58"/>
<dbReference type="KEGG" id="frx:F7310_06435"/>
<evidence type="ECO:0000313" key="4">
    <source>
        <dbReference type="Proteomes" id="UP000184222"/>
    </source>
</evidence>
<gene>
    <name evidence="3" type="ORF">F7310_06435</name>
</gene>
<reference evidence="3 4" key="1">
    <citation type="journal article" date="2016" name="Appl. Environ. Microbiol.">
        <title>Whole genome relationships among Francisella bacteria of diverse origin define new species and provide specific regions for detection.</title>
        <authorList>
            <person name="Challacombe J.F."/>
            <person name="Petersen J.M."/>
            <person name="Gallegos-Graves V."/>
            <person name="Hodge D."/>
            <person name="Pillai S."/>
            <person name="Kuske C.R."/>
        </authorList>
    </citation>
    <scope>NUCLEOTIDE SEQUENCE [LARGE SCALE GENOMIC DNA]</scope>
    <source>
        <strain evidence="4">TX07-7310</strain>
    </source>
</reference>
<organism evidence="3 4">
    <name type="scientific">Francisella uliginis</name>
    <dbReference type="NCBI Taxonomy" id="573570"/>
    <lineage>
        <taxon>Bacteria</taxon>
        <taxon>Pseudomonadati</taxon>
        <taxon>Pseudomonadota</taxon>
        <taxon>Gammaproteobacteria</taxon>
        <taxon>Thiotrichales</taxon>
        <taxon>Francisellaceae</taxon>
        <taxon>Francisella</taxon>
    </lineage>
</organism>
<accession>A0A1L4BT58</accession>
<keyword evidence="2" id="KW-0472">Membrane</keyword>
<dbReference type="EMBL" id="CP016796">
    <property type="protein sequence ID" value="API87015.1"/>
    <property type="molecule type" value="Genomic_DNA"/>
</dbReference>
<proteinExistence type="predicted"/>
<keyword evidence="2" id="KW-0812">Transmembrane</keyword>
<feature type="region of interest" description="Disordered" evidence="1">
    <location>
        <begin position="37"/>
        <end position="61"/>
    </location>
</feature>
<protein>
    <submittedName>
        <fullName evidence="3">Uncharacterized protein</fullName>
    </submittedName>
</protein>
<keyword evidence="2" id="KW-1133">Transmembrane helix</keyword>
<name>A0A1L4BT58_9GAMM</name>
<sequence length="831" mass="94904">MKKIQIAISAFIVLFILVLMVGTLVYLKSLKNSQSQKQETSLNSTSEKNSSHNYAKSSDNNRAVSSLTDKISLKIKEKDLSKGNIFLATKYFKIADTQNLSDLDKKRTLAIGSIPTDFEIINGNQCQLNSMSAECLVTVKNKKTDKLLYLTLGYHLDYNTSQVAIDAIVNSIPPFEYSKSNPKVGAMISDGKLLYTYDRSIIKDIRISKNDLSDKQIKDVHYNDKNKSIVISYVDSSVITVIFENGSYKDFTLPFMYNGYSTYSIKPINNDHGYIVNYIKSGFNNRPSLLGLLLPNKDNYKFIYKKEFYTLPNLKQSKDGNLIYFLADGRNIDYKKAYIWSKSNGLKEIRYTSFNSVGEASRAIFMSVKDPDEKPNKLYKSSFGILIKADGSIQEYRNLSFITDIKVTKAGDFIVKNQNDTYFISKDGQISKVDKSSEIYSIDEFVKNNIFYIKGNKLFITYKNSHKVIDNPVINIKGSNHEYVIKDTKGNIYIVITDSKNNIFVYKLVDNFSFSQVTKFHEKNLSDISLYSLDNGLVIWSKSNNPKHIYIYNNDEASDYSVDKDVKGLRKLASLKDVYVIYPEGKKYFLELNKNTSKLSKVDLAKDIYNPLEKQGVKIKPNFASVIVNSTKDSFGMLFKDAESGENYKFIFWMNEKGKISAFILPDDADRFDTENSPLKSDTGQLFYVNTTDPSQGYNSNKNHFVLTVIGNDGNAHKYTATDGSMYINYEWVRTYFYTGKNKSGVIIFVFYSNTQNYEYNSSFWISNTDSSNLKQLKAPEIFGKRPGSVIQVGGDYGSHQANIFKYKNTDFYVNINKDGSYYYAENRYTY</sequence>
<evidence type="ECO:0000256" key="1">
    <source>
        <dbReference type="SAM" id="MobiDB-lite"/>
    </source>
</evidence>
<dbReference type="RefSeq" id="WP_072712643.1">
    <property type="nucleotide sequence ID" value="NZ_CP016796.1"/>
</dbReference>
<feature type="transmembrane region" description="Helical" evidence="2">
    <location>
        <begin position="6"/>
        <end position="27"/>
    </location>
</feature>
<dbReference type="Proteomes" id="UP000184222">
    <property type="component" value="Chromosome"/>
</dbReference>
<evidence type="ECO:0000313" key="3">
    <source>
        <dbReference type="EMBL" id="API87015.1"/>
    </source>
</evidence>
<evidence type="ECO:0000256" key="2">
    <source>
        <dbReference type="SAM" id="Phobius"/>
    </source>
</evidence>
<dbReference type="STRING" id="573570.F7310_06435"/>
<keyword evidence="4" id="KW-1185">Reference proteome</keyword>